<dbReference type="SUPFAM" id="SSF54928">
    <property type="entry name" value="RNA-binding domain, RBD"/>
    <property type="match status" value="1"/>
</dbReference>
<dbReference type="AlphaFoldDB" id="A0A183D366"/>
<dbReference type="GO" id="GO:0071013">
    <property type="term" value="C:catalytic step 2 spliceosome"/>
    <property type="evidence" value="ECO:0007669"/>
    <property type="project" value="TreeGrafter"/>
</dbReference>
<accession>A0A183D366</accession>
<evidence type="ECO:0000313" key="3">
    <source>
        <dbReference type="Proteomes" id="UP000271098"/>
    </source>
</evidence>
<evidence type="ECO:0000256" key="1">
    <source>
        <dbReference type="ARBA" id="ARBA00022884"/>
    </source>
</evidence>
<organism evidence="4">
    <name type="scientific">Gongylonema pulchrum</name>
    <dbReference type="NCBI Taxonomy" id="637853"/>
    <lineage>
        <taxon>Eukaryota</taxon>
        <taxon>Metazoa</taxon>
        <taxon>Ecdysozoa</taxon>
        <taxon>Nematoda</taxon>
        <taxon>Chromadorea</taxon>
        <taxon>Rhabditida</taxon>
        <taxon>Spirurina</taxon>
        <taxon>Spiruromorpha</taxon>
        <taxon>Spiruroidea</taxon>
        <taxon>Gongylonematidae</taxon>
        <taxon>Gongylonema</taxon>
    </lineage>
</organism>
<reference evidence="4" key="1">
    <citation type="submission" date="2016-06" db="UniProtKB">
        <authorList>
            <consortium name="WormBaseParasite"/>
        </authorList>
    </citation>
    <scope>IDENTIFICATION</scope>
</reference>
<dbReference type="GO" id="GO:0071011">
    <property type="term" value="C:precatalytic spliceosome"/>
    <property type="evidence" value="ECO:0007669"/>
    <property type="project" value="TreeGrafter"/>
</dbReference>
<dbReference type="InterPro" id="IPR035979">
    <property type="entry name" value="RBD_domain_sf"/>
</dbReference>
<dbReference type="EMBL" id="UYRT01005223">
    <property type="protein sequence ID" value="VDK38232.1"/>
    <property type="molecule type" value="Genomic_DNA"/>
</dbReference>
<name>A0A183D366_9BILA</name>
<protein>
    <submittedName>
        <fullName evidence="4">RNA-binding protein</fullName>
    </submittedName>
</protein>
<dbReference type="GO" id="GO:0005686">
    <property type="term" value="C:U2 snRNP"/>
    <property type="evidence" value="ECO:0007669"/>
    <property type="project" value="TreeGrafter"/>
</dbReference>
<dbReference type="Proteomes" id="UP000271098">
    <property type="component" value="Unassembled WGS sequence"/>
</dbReference>
<evidence type="ECO:0000313" key="2">
    <source>
        <dbReference type="EMBL" id="VDK38232.1"/>
    </source>
</evidence>
<dbReference type="PANTHER" id="PTHR45880:SF1">
    <property type="entry name" value="RNA-BINDING MOTIF PROTEIN, X-LINKED 2"/>
    <property type="match status" value="1"/>
</dbReference>
<proteinExistence type="predicted"/>
<evidence type="ECO:0000313" key="4">
    <source>
        <dbReference type="WBParaSite" id="GPUH_0000316201-mRNA-1"/>
    </source>
</evidence>
<dbReference type="GO" id="GO:0003723">
    <property type="term" value="F:RNA binding"/>
    <property type="evidence" value="ECO:0007669"/>
    <property type="project" value="UniProtKB-KW"/>
</dbReference>
<keyword evidence="3" id="KW-1185">Reference proteome</keyword>
<dbReference type="GO" id="GO:0000398">
    <property type="term" value="P:mRNA splicing, via spliceosome"/>
    <property type="evidence" value="ECO:0007669"/>
    <property type="project" value="TreeGrafter"/>
</dbReference>
<reference evidence="2 3" key="2">
    <citation type="submission" date="2018-11" db="EMBL/GenBank/DDBJ databases">
        <authorList>
            <consortium name="Pathogen Informatics"/>
        </authorList>
    </citation>
    <scope>NUCLEOTIDE SEQUENCE [LARGE SCALE GENOMIC DNA]</scope>
</reference>
<dbReference type="WBParaSite" id="GPUH_0000316201-mRNA-1">
    <property type="protein sequence ID" value="GPUH_0000316201-mRNA-1"/>
    <property type="gene ID" value="GPUH_0000316201"/>
</dbReference>
<gene>
    <name evidence="2" type="ORF">GPUH_LOCUS3159</name>
</gene>
<dbReference type="InterPro" id="IPR051847">
    <property type="entry name" value="RNA_proc/Spliceosome_comp"/>
</dbReference>
<keyword evidence="1" id="KW-0694">RNA-binding</keyword>
<sequence length="70" mass="7951">MTFFAIFLQRNKMNPLTAIKNQNKITERELLLGGTTGKSWHQQYAGSAWIYVGGLPYELNEGDIITVFSQ</sequence>
<dbReference type="OrthoDB" id="2573941at2759"/>
<dbReference type="PANTHER" id="PTHR45880">
    <property type="entry name" value="RNA-BINDING MOTIF PROTEIN, X-LINKED 2"/>
    <property type="match status" value="1"/>
</dbReference>